<evidence type="ECO:0000259" key="2">
    <source>
        <dbReference type="PROSITE" id="PS50801"/>
    </source>
</evidence>
<name>A0A562IWW7_9ACTN</name>
<dbReference type="SUPFAM" id="SSF52091">
    <property type="entry name" value="SpoIIaa-like"/>
    <property type="match status" value="1"/>
</dbReference>
<sequence>MDDTAPGTAAPSPETADGTPLSEADVHVTTAQPDESRAQIRVAGELTEDSRRPLIRAMTDLMLNSPGLERVELELCDVTFMNSAGMSILVQLERMAEPRGIQVPLVLDSGTVARPLQVSGLWRRFTIIDRREGSPPTTHEGMNPGTDHR</sequence>
<keyword evidence="4" id="KW-1185">Reference proteome</keyword>
<dbReference type="PROSITE" id="PS50801">
    <property type="entry name" value="STAS"/>
    <property type="match status" value="1"/>
</dbReference>
<feature type="region of interest" description="Disordered" evidence="1">
    <location>
        <begin position="1"/>
        <end position="23"/>
    </location>
</feature>
<dbReference type="InterPro" id="IPR058548">
    <property type="entry name" value="MlaB-like_STAS"/>
</dbReference>
<reference evidence="3 4" key="1">
    <citation type="submission" date="2019-07" db="EMBL/GenBank/DDBJ databases">
        <title>R&amp;d 2014.</title>
        <authorList>
            <person name="Klenk H.-P."/>
        </authorList>
    </citation>
    <scope>NUCLEOTIDE SEQUENCE [LARGE SCALE GENOMIC DNA]</scope>
    <source>
        <strain evidence="3 4">DSM 45764</strain>
    </source>
</reference>
<dbReference type="EMBL" id="VLKF01000001">
    <property type="protein sequence ID" value="TWH75095.1"/>
    <property type="molecule type" value="Genomic_DNA"/>
</dbReference>
<accession>A0A562IWW7</accession>
<evidence type="ECO:0000313" key="3">
    <source>
        <dbReference type="EMBL" id="TWH75095.1"/>
    </source>
</evidence>
<dbReference type="CDD" id="cd07043">
    <property type="entry name" value="STAS_anti-anti-sigma_factors"/>
    <property type="match status" value="1"/>
</dbReference>
<dbReference type="AlphaFoldDB" id="A0A562IWW7"/>
<evidence type="ECO:0000256" key="1">
    <source>
        <dbReference type="SAM" id="MobiDB-lite"/>
    </source>
</evidence>
<protein>
    <submittedName>
        <fullName evidence="3">Stage II sporulation protein AA (Anti-sigma F factor antagonist)</fullName>
    </submittedName>
</protein>
<dbReference type="Gene3D" id="3.30.750.24">
    <property type="entry name" value="STAS domain"/>
    <property type="match status" value="1"/>
</dbReference>
<evidence type="ECO:0000313" key="4">
    <source>
        <dbReference type="Proteomes" id="UP000321490"/>
    </source>
</evidence>
<dbReference type="OrthoDB" id="5185695at2"/>
<proteinExistence type="predicted"/>
<dbReference type="Proteomes" id="UP000321490">
    <property type="component" value="Unassembled WGS sequence"/>
</dbReference>
<dbReference type="Pfam" id="PF13466">
    <property type="entry name" value="STAS_2"/>
    <property type="match status" value="1"/>
</dbReference>
<feature type="domain" description="STAS" evidence="2">
    <location>
        <begin position="40"/>
        <end position="121"/>
    </location>
</feature>
<dbReference type="InterPro" id="IPR036513">
    <property type="entry name" value="STAS_dom_sf"/>
</dbReference>
<dbReference type="RefSeq" id="WP_153361281.1">
    <property type="nucleotide sequence ID" value="NZ_JABGDC010000134.1"/>
</dbReference>
<gene>
    <name evidence="3" type="ORF">JD78_03646</name>
</gene>
<comment type="caution">
    <text evidence="3">The sequence shown here is derived from an EMBL/GenBank/DDBJ whole genome shotgun (WGS) entry which is preliminary data.</text>
</comment>
<dbReference type="InterPro" id="IPR002645">
    <property type="entry name" value="STAS_dom"/>
</dbReference>
<feature type="region of interest" description="Disordered" evidence="1">
    <location>
        <begin position="130"/>
        <end position="149"/>
    </location>
</feature>
<organism evidence="3 4">
    <name type="scientific">Modestobacter roseus</name>
    <dbReference type="NCBI Taxonomy" id="1181884"/>
    <lineage>
        <taxon>Bacteria</taxon>
        <taxon>Bacillati</taxon>
        <taxon>Actinomycetota</taxon>
        <taxon>Actinomycetes</taxon>
        <taxon>Geodermatophilales</taxon>
        <taxon>Geodermatophilaceae</taxon>
        <taxon>Modestobacter</taxon>
    </lineage>
</organism>